<dbReference type="Proteomes" id="UP001148184">
    <property type="component" value="Unassembled WGS sequence"/>
</dbReference>
<evidence type="ECO:0000313" key="1">
    <source>
        <dbReference type="EMBL" id="MDD1014582.1"/>
    </source>
</evidence>
<sequence length="251" mass="28707">FMEPLQWVEHYNATKQDYTRQCAFNIKNTQDQLGAQAFYQSIVARNSMPAGQGKFTWNEIIIASWPDEQAGTIPVQSFFYTDETTGLKNAQQDQQDWYKRYGSFVPIVKLTLATDGTGTTTFSYDDSQQAVKAPEETPSSTNCARYIASAEWSRHYDPGTDKEQTTLSVKPTECGRNAQIDQSEAFYKELRSKYAHNAQWTLDQNKDVDASIQRQLVCHFVIARDESVWTLEPFRPYVDHATAVEQKCDPH</sequence>
<evidence type="ECO:0000313" key="2">
    <source>
        <dbReference type="Proteomes" id="UP001148184"/>
    </source>
</evidence>
<comment type="caution">
    <text evidence="1">The sequence shown here is derived from an EMBL/GenBank/DDBJ whole genome shotgun (WGS) entry which is preliminary data.</text>
</comment>
<organism evidence="1 2">
    <name type="scientific">Pseudomonas rubra</name>
    <dbReference type="NCBI Taxonomy" id="2942627"/>
    <lineage>
        <taxon>Bacteria</taxon>
        <taxon>Pseudomonadati</taxon>
        <taxon>Pseudomonadota</taxon>
        <taxon>Gammaproteobacteria</taxon>
        <taxon>Pseudomonadales</taxon>
        <taxon>Pseudomonadaceae</taxon>
        <taxon>Pseudomonas</taxon>
    </lineage>
</organism>
<reference evidence="1 2" key="1">
    <citation type="submission" date="2022-05" db="EMBL/GenBank/DDBJ databases">
        <title>Novel Pseudomonas spp. Isolated from a Rainbow Trout Aquaculture Facility.</title>
        <authorList>
            <person name="Testerman T."/>
            <person name="Graf J."/>
        </authorList>
    </citation>
    <scope>NUCLEOTIDE SEQUENCE [LARGE SCALE GENOMIC DNA]</scope>
    <source>
        <strain evidence="1 2">ID1025</strain>
    </source>
</reference>
<dbReference type="InterPro" id="IPR019719">
    <property type="entry name" value="DUF2599"/>
</dbReference>
<protein>
    <submittedName>
        <fullName evidence="1">DUF2599 domain-containing protein</fullName>
    </submittedName>
</protein>
<dbReference type="Pfam" id="PF10783">
    <property type="entry name" value="DUF2599"/>
    <property type="match status" value="1"/>
</dbReference>
<dbReference type="EMBL" id="JAMDGZ010000024">
    <property type="protein sequence ID" value="MDD1014582.1"/>
    <property type="molecule type" value="Genomic_DNA"/>
</dbReference>
<gene>
    <name evidence="1" type="ORF">M5G17_12950</name>
</gene>
<name>A0ABT5P8V5_9PSED</name>
<keyword evidence="2" id="KW-1185">Reference proteome</keyword>
<proteinExistence type="predicted"/>
<feature type="non-terminal residue" evidence="1">
    <location>
        <position position="1"/>
    </location>
</feature>
<dbReference type="RefSeq" id="WP_273893313.1">
    <property type="nucleotide sequence ID" value="NZ_JAMDGP010000076.1"/>
</dbReference>
<accession>A0ABT5P8V5</accession>